<gene>
    <name evidence="1" type="ORF">RISINGSUN_184</name>
</gene>
<protein>
    <submittedName>
        <fullName evidence="1">Uncharacterized protein</fullName>
    </submittedName>
</protein>
<accession>A0A223LIW9</accession>
<evidence type="ECO:0000313" key="1">
    <source>
        <dbReference type="EMBL" id="ASU03486.1"/>
    </source>
</evidence>
<organism evidence="1 2">
    <name type="scientific">Erwinia phage vB_EamM_RisingSun</name>
    <dbReference type="NCBI Taxonomy" id="2026080"/>
    <lineage>
        <taxon>Viruses</taxon>
        <taxon>Duplodnaviria</taxon>
        <taxon>Heunggongvirae</taxon>
        <taxon>Uroviricota</taxon>
        <taxon>Caudoviricetes</taxon>
        <taxon>Chimalliviridae</taxon>
        <taxon>Risingsunvirus</taxon>
        <taxon>Risingsunvirus risingsun</taxon>
    </lineage>
</organism>
<sequence length="126" mass="14055">MPNQSQAPAVVTNRIALVLKVNHLEAIEGGFESGAPFVLEYENKQVFPNEEARTLFLKSMQLIQTIEYGWDYAVYRVIPENREVLVGPGDYLVVFEDRSFAAYVGAGGLNIINHPELGDIITVSRD</sequence>
<dbReference type="Proteomes" id="UP000225553">
    <property type="component" value="Segment"/>
</dbReference>
<evidence type="ECO:0000313" key="2">
    <source>
        <dbReference type="Proteomes" id="UP000225553"/>
    </source>
</evidence>
<keyword evidence="2" id="KW-1185">Reference proteome</keyword>
<dbReference type="EMBL" id="MF459646">
    <property type="protein sequence ID" value="ASU03486.1"/>
    <property type="molecule type" value="Genomic_DNA"/>
</dbReference>
<proteinExistence type="predicted"/>
<name>A0A223LIW9_9CAUD</name>
<reference evidence="2" key="1">
    <citation type="submission" date="2017-07" db="EMBL/GenBank/DDBJ databases">
        <authorList>
            <person name="Putnam M.J."/>
            <person name="Sharma R."/>
            <person name="Kruger J.L."/>
            <person name="Berg J.A."/>
            <person name="Payne A.M."/>
            <person name="Fajardo C.P."/>
            <person name="Breakwell D.P."/>
            <person name="Hope S."/>
            <person name="Grose J.H."/>
        </authorList>
    </citation>
    <scope>NUCLEOTIDE SEQUENCE [LARGE SCALE GENOMIC DNA]</scope>
</reference>